<dbReference type="Proteomes" id="UP000774617">
    <property type="component" value="Unassembled WGS sequence"/>
</dbReference>
<feature type="compositionally biased region" description="Basic residues" evidence="1">
    <location>
        <begin position="1"/>
        <end position="10"/>
    </location>
</feature>
<feature type="compositionally biased region" description="Basic and acidic residues" evidence="1">
    <location>
        <begin position="29"/>
        <end position="49"/>
    </location>
</feature>
<comment type="caution">
    <text evidence="3">The sequence shown here is derived from an EMBL/GenBank/DDBJ whole genome shotgun (WGS) entry which is preliminary data.</text>
</comment>
<evidence type="ECO:0000313" key="3">
    <source>
        <dbReference type="EMBL" id="KAH7002693.1"/>
    </source>
</evidence>
<evidence type="ECO:0000313" key="4">
    <source>
        <dbReference type="Proteomes" id="UP000774617"/>
    </source>
</evidence>
<dbReference type="EMBL" id="JAGTJR010000136">
    <property type="protein sequence ID" value="KAH7002693.1"/>
    <property type="molecule type" value="Genomic_DNA"/>
</dbReference>
<evidence type="ECO:0000256" key="1">
    <source>
        <dbReference type="SAM" id="MobiDB-lite"/>
    </source>
</evidence>
<keyword evidence="4" id="KW-1185">Reference proteome</keyword>
<sequence length="273" mass="30457">MSQPRGRGRGRGYPFRGPPQDGQGGQSDVRGRGRADGGRSGRGRGDRGGSARGRGGFGDVQIFTHGSHDIAQRDVHVMRIENESETAARLARTKSTQKKFQSSASLPQRPGFGTQGREVMLWTNYFELVSNGGLLLHRYNIEVLPDQAGRRPTGKKVKRIIELLLEEYLAQHGYNIATDFKSTIISRIELDVDQDGYSLRYRAEHEDDPAPNARLYQIRLQATGTLTVSELIDYLTSTQAGSLFGSKDEIIQALNIVRALTHYFFIIVRIRNL</sequence>
<feature type="region of interest" description="Disordered" evidence="1">
    <location>
        <begin position="1"/>
        <end position="58"/>
    </location>
</feature>
<reference evidence="3 4" key="1">
    <citation type="journal article" date="2021" name="Nat. Commun.">
        <title>Genetic determinants of endophytism in the Arabidopsis root mycobiome.</title>
        <authorList>
            <person name="Mesny F."/>
            <person name="Miyauchi S."/>
            <person name="Thiergart T."/>
            <person name="Pickel B."/>
            <person name="Atanasova L."/>
            <person name="Karlsson M."/>
            <person name="Huettel B."/>
            <person name="Barry K.W."/>
            <person name="Haridas S."/>
            <person name="Chen C."/>
            <person name="Bauer D."/>
            <person name="Andreopoulos W."/>
            <person name="Pangilinan J."/>
            <person name="LaButti K."/>
            <person name="Riley R."/>
            <person name="Lipzen A."/>
            <person name="Clum A."/>
            <person name="Drula E."/>
            <person name="Henrissat B."/>
            <person name="Kohler A."/>
            <person name="Grigoriev I.V."/>
            <person name="Martin F.M."/>
            <person name="Hacquard S."/>
        </authorList>
    </citation>
    <scope>NUCLEOTIDE SEQUENCE [LARGE SCALE GENOMIC DNA]</scope>
    <source>
        <strain evidence="3 4">MPI-SDFR-AT-0080</strain>
    </source>
</reference>
<protein>
    <recommendedName>
        <fullName evidence="2">Protein argonaute N-terminal domain-containing protein</fullName>
    </recommendedName>
</protein>
<proteinExistence type="predicted"/>
<evidence type="ECO:0000259" key="2">
    <source>
        <dbReference type="Pfam" id="PF16486"/>
    </source>
</evidence>
<feature type="domain" description="Protein argonaute N-terminal" evidence="2">
    <location>
        <begin position="117"/>
        <end position="257"/>
    </location>
</feature>
<organism evidence="3 4">
    <name type="scientific">Macrophomina phaseolina</name>
    <dbReference type="NCBI Taxonomy" id="35725"/>
    <lineage>
        <taxon>Eukaryota</taxon>
        <taxon>Fungi</taxon>
        <taxon>Dikarya</taxon>
        <taxon>Ascomycota</taxon>
        <taxon>Pezizomycotina</taxon>
        <taxon>Dothideomycetes</taxon>
        <taxon>Dothideomycetes incertae sedis</taxon>
        <taxon>Botryosphaeriales</taxon>
        <taxon>Botryosphaeriaceae</taxon>
        <taxon>Macrophomina</taxon>
    </lineage>
</organism>
<feature type="compositionally biased region" description="Low complexity" evidence="1">
    <location>
        <begin position="12"/>
        <end position="21"/>
    </location>
</feature>
<dbReference type="Pfam" id="PF16486">
    <property type="entry name" value="ArgoN"/>
    <property type="match status" value="1"/>
</dbReference>
<name>A0ABQ8FPY4_9PEZI</name>
<gene>
    <name evidence="3" type="ORF">B0J12DRAFT_94799</name>
</gene>
<dbReference type="InterPro" id="IPR032474">
    <property type="entry name" value="Argonaute_N"/>
</dbReference>
<accession>A0ABQ8FPY4</accession>